<keyword evidence="9" id="KW-1185">Reference proteome</keyword>
<dbReference type="PANTHER" id="PTHR11119">
    <property type="entry name" value="XANTHINE-URACIL / VITAMIN C PERMEASE FAMILY MEMBER"/>
    <property type="match status" value="1"/>
</dbReference>
<feature type="transmembrane region" description="Helical" evidence="7">
    <location>
        <begin position="129"/>
        <end position="145"/>
    </location>
</feature>
<feature type="transmembrane region" description="Helical" evidence="7">
    <location>
        <begin position="558"/>
        <end position="579"/>
    </location>
</feature>
<evidence type="ECO:0000313" key="8">
    <source>
        <dbReference type="EMBL" id="RAL54741.1"/>
    </source>
</evidence>
<feature type="transmembrane region" description="Helical" evidence="7">
    <location>
        <begin position="492"/>
        <end position="510"/>
    </location>
</feature>
<comment type="caution">
    <text evidence="8">The sequence shown here is derived from an EMBL/GenBank/DDBJ whole genome shotgun (WGS) entry which is preliminary data.</text>
</comment>
<dbReference type="Proteomes" id="UP000249390">
    <property type="component" value="Unassembled WGS sequence"/>
</dbReference>
<organism evidence="8 9">
    <name type="scientific">Cuscuta australis</name>
    <dbReference type="NCBI Taxonomy" id="267555"/>
    <lineage>
        <taxon>Eukaryota</taxon>
        <taxon>Viridiplantae</taxon>
        <taxon>Streptophyta</taxon>
        <taxon>Embryophyta</taxon>
        <taxon>Tracheophyta</taxon>
        <taxon>Spermatophyta</taxon>
        <taxon>Magnoliopsida</taxon>
        <taxon>eudicotyledons</taxon>
        <taxon>Gunneridae</taxon>
        <taxon>Pentapetalae</taxon>
        <taxon>asterids</taxon>
        <taxon>lamiids</taxon>
        <taxon>Solanales</taxon>
        <taxon>Convolvulaceae</taxon>
        <taxon>Cuscuteae</taxon>
        <taxon>Cuscuta</taxon>
        <taxon>Cuscuta subgen. Grammica</taxon>
        <taxon>Cuscuta sect. Cleistogrammica</taxon>
    </lineage>
</organism>
<evidence type="ECO:0000256" key="3">
    <source>
        <dbReference type="ARBA" id="ARBA00022692"/>
    </source>
</evidence>
<dbReference type="GO" id="GO:0022857">
    <property type="term" value="F:transmembrane transporter activity"/>
    <property type="evidence" value="ECO:0007669"/>
    <property type="project" value="InterPro"/>
</dbReference>
<feature type="transmembrane region" description="Helical" evidence="7">
    <location>
        <begin position="193"/>
        <end position="215"/>
    </location>
</feature>
<name>A0A328EE61_9ASTE</name>
<feature type="transmembrane region" description="Helical" evidence="7">
    <location>
        <begin position="252"/>
        <end position="271"/>
    </location>
</feature>
<reference evidence="8 9" key="1">
    <citation type="submission" date="2018-06" db="EMBL/GenBank/DDBJ databases">
        <title>The Genome of Cuscuta australis (Dodder) Provides Insight into the Evolution of Plant Parasitism.</title>
        <authorList>
            <person name="Liu H."/>
        </authorList>
    </citation>
    <scope>NUCLEOTIDE SEQUENCE [LARGE SCALE GENOMIC DNA]</scope>
    <source>
        <strain evidence="9">cv. Yunnan</strain>
        <tissue evidence="8">Vines</tissue>
    </source>
</reference>
<feature type="compositionally biased region" description="Gly residues" evidence="6">
    <location>
        <begin position="1"/>
        <end position="27"/>
    </location>
</feature>
<evidence type="ECO:0000256" key="7">
    <source>
        <dbReference type="SAM" id="Phobius"/>
    </source>
</evidence>
<gene>
    <name evidence="8" type="ORF">DM860_001869</name>
</gene>
<evidence type="ECO:0000256" key="1">
    <source>
        <dbReference type="ARBA" id="ARBA00004141"/>
    </source>
</evidence>
<dbReference type="EMBL" id="NQVE01000009">
    <property type="protein sequence ID" value="RAL54741.1"/>
    <property type="molecule type" value="Genomic_DNA"/>
</dbReference>
<accession>A0A328EE61</accession>
<evidence type="ECO:0000256" key="4">
    <source>
        <dbReference type="ARBA" id="ARBA00022989"/>
    </source>
</evidence>
<feature type="transmembrane region" description="Helical" evidence="7">
    <location>
        <begin position="222"/>
        <end position="240"/>
    </location>
</feature>
<sequence length="625" mass="68564">MSSEDGGNGNGGGGGGNNGGGGGGGGNNNNNKKAEEAKKAEEKPQPHAVLEQLSGVQYCINSPPSWSEALCLGFQHYLLTLGNIVFIPKTIVPQMGGGKVEEARVMQTLLFISGLNTLFQSLFGVRLPSIIGGSYAYLIPITSIIQTRRLQHIVDPHMRFEHSMRAIQGALIVASCFQVITGFIGLWRNATRFLSPLSVVPLITLTGLGLFHLGFPLMAKCAVVGVPELFLIVLASQYLPTWLKLKRPILDRFGVLFCVSIVWTYAAILTYSGPYKTYSQENCRVDGSGLMSGSSWIQIPLPFQWGPPTFNAGDVFAMLSSCFVSSIESTAVFYATSRYGSATPVPPSIVSRSVGWLVRLNYKNLLYVTYSTPYYIVQVAIFKVALKTEHARVTLNLTLHYSSSSQTYTNNYYVNPSYSVCILLLQGVGTMLSGIFGGLIGPCATPENAGLLALTKVGSRRVAQISAGFMIFFSILGKFGAFFASIPMAVMAALYCVFFAYVSSAGLGFLQFCNLNSFRTKFILGFSLFMGLSLPQYFKEHQMVSGSYPVHTHAKWFNDIICVVFTSHATVAVVLAEFLDRTLPNNDSKDNGLHWWQKFVAYGRDVRSDEFYKLPFKLNRFFPSY</sequence>
<feature type="compositionally biased region" description="Basic and acidic residues" evidence="6">
    <location>
        <begin position="32"/>
        <end position="45"/>
    </location>
</feature>
<evidence type="ECO:0000256" key="6">
    <source>
        <dbReference type="SAM" id="MobiDB-lite"/>
    </source>
</evidence>
<comment type="subcellular location">
    <subcellularLocation>
        <location evidence="1">Membrane</location>
        <topology evidence="1">Multi-pass membrane protein</topology>
    </subcellularLocation>
</comment>
<feature type="transmembrane region" description="Helical" evidence="7">
    <location>
        <begin position="522"/>
        <end position="538"/>
    </location>
</feature>
<evidence type="ECO:0000256" key="2">
    <source>
        <dbReference type="ARBA" id="ARBA00008821"/>
    </source>
</evidence>
<keyword evidence="5 7" id="KW-0472">Membrane</keyword>
<evidence type="ECO:0008006" key="10">
    <source>
        <dbReference type="Google" id="ProtNLM"/>
    </source>
</evidence>
<evidence type="ECO:0000313" key="9">
    <source>
        <dbReference type="Proteomes" id="UP000249390"/>
    </source>
</evidence>
<keyword evidence="4 7" id="KW-1133">Transmembrane helix</keyword>
<proteinExistence type="inferred from homology"/>
<protein>
    <recommendedName>
        <fullName evidence="10">Nucleobase-ascorbate transporter 10</fullName>
    </recommendedName>
</protein>
<feature type="transmembrane region" description="Helical" evidence="7">
    <location>
        <begin position="465"/>
        <end position="486"/>
    </location>
</feature>
<dbReference type="InterPro" id="IPR006043">
    <property type="entry name" value="NCS2"/>
</dbReference>
<feature type="region of interest" description="Disordered" evidence="6">
    <location>
        <begin position="1"/>
        <end position="46"/>
    </location>
</feature>
<keyword evidence="3 7" id="KW-0812">Transmembrane</keyword>
<dbReference type="Pfam" id="PF00860">
    <property type="entry name" value="Xan_ur_permease"/>
    <property type="match status" value="2"/>
</dbReference>
<feature type="transmembrane region" description="Helical" evidence="7">
    <location>
        <begin position="166"/>
        <end position="187"/>
    </location>
</feature>
<dbReference type="AlphaFoldDB" id="A0A328EE61"/>
<dbReference type="GO" id="GO:0016020">
    <property type="term" value="C:membrane"/>
    <property type="evidence" value="ECO:0007669"/>
    <property type="project" value="UniProtKB-SubCell"/>
</dbReference>
<evidence type="ECO:0000256" key="5">
    <source>
        <dbReference type="ARBA" id="ARBA00023136"/>
    </source>
</evidence>
<comment type="similarity">
    <text evidence="2">Belongs to the nucleobase:cation symporter-2 (NCS2) (TC 2.A.40) family.</text>
</comment>